<protein>
    <submittedName>
        <fullName evidence="2">Uncharacterized protein</fullName>
    </submittedName>
</protein>
<evidence type="ECO:0000256" key="1">
    <source>
        <dbReference type="SAM" id="Phobius"/>
    </source>
</evidence>
<gene>
    <name evidence="2" type="ORF">PSIN1315_LOCUS11952</name>
</gene>
<dbReference type="AlphaFoldDB" id="A0A7S3BYZ2"/>
<keyword evidence="1" id="KW-0472">Membrane</keyword>
<dbReference type="EMBL" id="HBHY01018628">
    <property type="protein sequence ID" value="CAE0148702.1"/>
    <property type="molecule type" value="Transcribed_RNA"/>
</dbReference>
<feature type="transmembrane region" description="Helical" evidence="1">
    <location>
        <begin position="127"/>
        <end position="154"/>
    </location>
</feature>
<evidence type="ECO:0000313" key="2">
    <source>
        <dbReference type="EMBL" id="CAE0148702.1"/>
    </source>
</evidence>
<keyword evidence="1" id="KW-0812">Transmembrane</keyword>
<organism evidence="2">
    <name type="scientific">Prasinoderma singulare</name>
    <dbReference type="NCBI Taxonomy" id="676789"/>
    <lineage>
        <taxon>Eukaryota</taxon>
        <taxon>Viridiplantae</taxon>
        <taxon>Prasinodermophyta</taxon>
        <taxon>Prasinodermophyceae</taxon>
        <taxon>Prasinodermales</taxon>
        <taxon>Prasinodermaceae</taxon>
        <taxon>Prasinoderma</taxon>
    </lineage>
</organism>
<feature type="transmembrane region" description="Helical" evidence="1">
    <location>
        <begin position="77"/>
        <end position="96"/>
    </location>
</feature>
<proteinExistence type="predicted"/>
<name>A0A7S3BYZ2_9VIRI</name>
<accession>A0A7S3BYZ2</accession>
<sequence length="156" mass="16011">MWASLGQGCNCALESAVALAESVGDVATTAGGAGTARKIKEGLLAYERAHHPNVEAAVELSEGGMGSSKRRTMSRSFMALIVTTLFLSKAFGFLGARPPAIMQISEAGVSFASIRSLWRVQQGVATAILACTATALVLAAVAAVRTLAAAVFGVRL</sequence>
<keyword evidence="1" id="KW-1133">Transmembrane helix</keyword>
<dbReference type="Gene3D" id="3.50.50.60">
    <property type="entry name" value="FAD/NAD(P)-binding domain"/>
    <property type="match status" value="1"/>
</dbReference>
<dbReference type="InterPro" id="IPR036188">
    <property type="entry name" value="FAD/NAD-bd_sf"/>
</dbReference>
<reference evidence="2" key="1">
    <citation type="submission" date="2021-01" db="EMBL/GenBank/DDBJ databases">
        <authorList>
            <person name="Corre E."/>
            <person name="Pelletier E."/>
            <person name="Niang G."/>
            <person name="Scheremetjew M."/>
            <person name="Finn R."/>
            <person name="Kale V."/>
            <person name="Holt S."/>
            <person name="Cochrane G."/>
            <person name="Meng A."/>
            <person name="Brown T."/>
            <person name="Cohen L."/>
        </authorList>
    </citation>
    <scope>NUCLEOTIDE SEQUENCE</scope>
    <source>
        <strain evidence="2">RCC927</strain>
    </source>
</reference>